<dbReference type="Gene3D" id="1.10.287.910">
    <property type="entry name" value="bacterial mercury transporter, merf"/>
    <property type="match status" value="1"/>
</dbReference>
<comment type="subcellular location">
    <subcellularLocation>
        <location evidence="1">Cell inner membrane</location>
        <topology evidence="1">Multi-pass membrane protein</topology>
    </subcellularLocation>
</comment>
<protein>
    <recommendedName>
        <fullName evidence="3">Mercuric transport protein MerT</fullName>
    </recommendedName>
    <alternativeName>
        <fullName evidence="13">Mercury ion transport protein</fullName>
    </alternativeName>
</protein>
<dbReference type="Gene3D" id="3.30.70.100">
    <property type="match status" value="1"/>
</dbReference>
<keyword evidence="4" id="KW-0813">Transport</keyword>
<evidence type="ECO:0000256" key="9">
    <source>
        <dbReference type="ARBA" id="ARBA00022723"/>
    </source>
</evidence>
<keyword evidence="12 15" id="KW-0472">Membrane</keyword>
<dbReference type="SUPFAM" id="SSF55008">
    <property type="entry name" value="HMA, heavy metal-associated domain"/>
    <property type="match status" value="1"/>
</dbReference>
<comment type="function">
    <text evidence="14">Involved in mercury resistance. Probably transfers a mercuric ion from the periplasmic Hg(2+)-binding protein MerP to the cytoplasmic mercuric reductase MerA.</text>
</comment>
<dbReference type="PROSITE" id="PS50846">
    <property type="entry name" value="HMA_2"/>
    <property type="match status" value="1"/>
</dbReference>
<comment type="similarity">
    <text evidence="2">Belongs to the MerT family.</text>
</comment>
<feature type="transmembrane region" description="Helical" evidence="15">
    <location>
        <begin position="95"/>
        <end position="117"/>
    </location>
</feature>
<dbReference type="PROSITE" id="PS01047">
    <property type="entry name" value="HMA_1"/>
    <property type="match status" value="1"/>
</dbReference>
<dbReference type="RefSeq" id="WP_099154726.1">
    <property type="nucleotide sequence ID" value="NZ_PDUD01000048.1"/>
</dbReference>
<name>A0A2D0N0D5_FLAN2</name>
<reference evidence="17 18" key="1">
    <citation type="submission" date="2017-10" db="EMBL/GenBank/DDBJ databases">
        <title>The draft genome sequence of Lewinella nigricans NBRC 102662.</title>
        <authorList>
            <person name="Wang K."/>
        </authorList>
    </citation>
    <scope>NUCLEOTIDE SEQUENCE [LARGE SCALE GENOMIC DNA]</scope>
    <source>
        <strain evidence="17 18">NBRC 102662</strain>
    </source>
</reference>
<dbReference type="GO" id="GO:0015097">
    <property type="term" value="F:mercury ion transmembrane transporter activity"/>
    <property type="evidence" value="ECO:0007669"/>
    <property type="project" value="InterPro"/>
</dbReference>
<sequence>MKTQGSSGKWAGTGLLVAITASLCCITPVLALLAGTSGIAATFSFLEPARPYLIGLTIAILGFAWYQKLKPVNAEAIDCDCEEDGKPSFWQSKSFLGIVTAFALLMLAFPNYAHLFYPENNKAEVMIIKEADIETVTLGVSGMTCTGCEEHIKHAVTELPGIIEVEASYEAANTTVKFDKTKSSLEEIKAAINSTGYKVKEDQIGEFRED</sequence>
<dbReference type="Proteomes" id="UP000223913">
    <property type="component" value="Unassembled WGS sequence"/>
</dbReference>
<accession>A0A2D0N0D5</accession>
<dbReference type="OrthoDB" id="1493145at2"/>
<gene>
    <name evidence="17" type="ORF">CRP01_34935</name>
</gene>
<keyword evidence="9" id="KW-0479">Metal-binding</keyword>
<dbReference type="PRINTS" id="PR00946">
    <property type="entry name" value="HGSCAVENGER"/>
</dbReference>
<dbReference type="InterPro" id="IPR001802">
    <property type="entry name" value="MerP/CopZ"/>
</dbReference>
<keyword evidence="8 15" id="KW-0812">Transmembrane</keyword>
<comment type="caution">
    <text evidence="17">The sequence shown here is derived from an EMBL/GenBank/DDBJ whole genome shotgun (WGS) entry which is preliminary data.</text>
</comment>
<dbReference type="AlphaFoldDB" id="A0A2D0N0D5"/>
<evidence type="ECO:0000259" key="16">
    <source>
        <dbReference type="PROSITE" id="PS50846"/>
    </source>
</evidence>
<keyword evidence="5" id="KW-0475">Mercuric resistance</keyword>
<organism evidence="17 18">
    <name type="scientific">Flavilitoribacter nigricans (strain ATCC 23147 / DSM 23189 / NBRC 102662 / NCIMB 1420 / SS-2)</name>
    <name type="common">Lewinella nigricans</name>
    <dbReference type="NCBI Taxonomy" id="1122177"/>
    <lineage>
        <taxon>Bacteria</taxon>
        <taxon>Pseudomonadati</taxon>
        <taxon>Bacteroidota</taxon>
        <taxon>Saprospiria</taxon>
        <taxon>Saprospirales</taxon>
        <taxon>Lewinellaceae</taxon>
        <taxon>Flavilitoribacter</taxon>
    </lineage>
</organism>
<keyword evidence="6" id="KW-1003">Cell membrane</keyword>
<dbReference type="EMBL" id="PDUD01000048">
    <property type="protein sequence ID" value="PHN01836.1"/>
    <property type="molecule type" value="Genomic_DNA"/>
</dbReference>
<dbReference type="InterPro" id="IPR003457">
    <property type="entry name" value="Transprt_MerT"/>
</dbReference>
<evidence type="ECO:0000256" key="7">
    <source>
        <dbReference type="ARBA" id="ARBA00022519"/>
    </source>
</evidence>
<evidence type="ECO:0000256" key="4">
    <source>
        <dbReference type="ARBA" id="ARBA00022448"/>
    </source>
</evidence>
<dbReference type="InterPro" id="IPR006121">
    <property type="entry name" value="HMA_dom"/>
</dbReference>
<evidence type="ECO:0000256" key="3">
    <source>
        <dbReference type="ARBA" id="ARBA00017053"/>
    </source>
</evidence>
<dbReference type="Pfam" id="PF00403">
    <property type="entry name" value="HMA"/>
    <property type="match status" value="1"/>
</dbReference>
<evidence type="ECO:0000256" key="14">
    <source>
        <dbReference type="ARBA" id="ARBA00045720"/>
    </source>
</evidence>
<evidence type="ECO:0000256" key="2">
    <source>
        <dbReference type="ARBA" id="ARBA00008224"/>
    </source>
</evidence>
<evidence type="ECO:0000256" key="12">
    <source>
        <dbReference type="ARBA" id="ARBA00023136"/>
    </source>
</evidence>
<dbReference type="InterPro" id="IPR017969">
    <property type="entry name" value="Heavy-metal-associated_CS"/>
</dbReference>
<dbReference type="CDD" id="cd00371">
    <property type="entry name" value="HMA"/>
    <property type="match status" value="1"/>
</dbReference>
<evidence type="ECO:0000256" key="11">
    <source>
        <dbReference type="ARBA" id="ARBA00022989"/>
    </source>
</evidence>
<evidence type="ECO:0000256" key="5">
    <source>
        <dbReference type="ARBA" id="ARBA00022466"/>
    </source>
</evidence>
<keyword evidence="18" id="KW-1185">Reference proteome</keyword>
<evidence type="ECO:0000256" key="1">
    <source>
        <dbReference type="ARBA" id="ARBA00004429"/>
    </source>
</evidence>
<evidence type="ECO:0000256" key="10">
    <source>
        <dbReference type="ARBA" id="ARBA00022914"/>
    </source>
</evidence>
<dbReference type="InterPro" id="IPR036163">
    <property type="entry name" value="HMA_dom_sf"/>
</dbReference>
<evidence type="ECO:0000256" key="15">
    <source>
        <dbReference type="SAM" id="Phobius"/>
    </source>
</evidence>
<dbReference type="GO" id="GO:0005886">
    <property type="term" value="C:plasma membrane"/>
    <property type="evidence" value="ECO:0007669"/>
    <property type="project" value="UniProtKB-SubCell"/>
</dbReference>
<evidence type="ECO:0000313" key="17">
    <source>
        <dbReference type="EMBL" id="PHN01836.1"/>
    </source>
</evidence>
<evidence type="ECO:0000256" key="13">
    <source>
        <dbReference type="ARBA" id="ARBA00030934"/>
    </source>
</evidence>
<dbReference type="NCBIfam" id="NF033556">
    <property type="entry name" value="MerTP_fusion"/>
    <property type="match status" value="1"/>
</dbReference>
<evidence type="ECO:0000313" key="18">
    <source>
        <dbReference type="Proteomes" id="UP000223913"/>
    </source>
</evidence>
<keyword evidence="10" id="KW-0476">Mercury</keyword>
<evidence type="ECO:0000256" key="6">
    <source>
        <dbReference type="ARBA" id="ARBA00022475"/>
    </source>
</evidence>
<keyword evidence="7" id="KW-0997">Cell inner membrane</keyword>
<dbReference type="FunFam" id="3.30.70.100:FF:000001">
    <property type="entry name" value="ATPase copper transporting beta"/>
    <property type="match status" value="1"/>
</dbReference>
<proteinExistence type="inferred from homology"/>
<dbReference type="Pfam" id="PF02411">
    <property type="entry name" value="MerT"/>
    <property type="match status" value="1"/>
</dbReference>
<feature type="transmembrane region" description="Helical" evidence="15">
    <location>
        <begin position="49"/>
        <end position="66"/>
    </location>
</feature>
<feature type="domain" description="HMA" evidence="16">
    <location>
        <begin position="134"/>
        <end position="200"/>
    </location>
</feature>
<dbReference type="GO" id="GO:0046872">
    <property type="term" value="F:metal ion binding"/>
    <property type="evidence" value="ECO:0007669"/>
    <property type="project" value="UniProtKB-KW"/>
</dbReference>
<keyword evidence="11 15" id="KW-1133">Transmembrane helix</keyword>
<feature type="transmembrane region" description="Helical" evidence="15">
    <location>
        <begin position="12"/>
        <end position="43"/>
    </location>
</feature>
<evidence type="ECO:0000256" key="8">
    <source>
        <dbReference type="ARBA" id="ARBA00022692"/>
    </source>
</evidence>